<dbReference type="RefSeq" id="XP_016293928.1">
    <property type="nucleotide sequence ID" value="XM_016434533.1"/>
</dbReference>
<keyword evidence="1" id="KW-0560">Oxidoreductase</keyword>
<evidence type="ECO:0000313" key="4">
    <source>
        <dbReference type="EMBL" id="EST08939.1"/>
    </source>
</evidence>
<dbReference type="OMA" id="WAIVDVR"/>
<organism evidence="4 5">
    <name type="scientific">Kalmanozyma brasiliensis (strain GHG001)</name>
    <name type="common">Yeast</name>
    <name type="synonym">Pseudozyma brasiliensis</name>
    <dbReference type="NCBI Taxonomy" id="1365824"/>
    <lineage>
        <taxon>Eukaryota</taxon>
        <taxon>Fungi</taxon>
        <taxon>Dikarya</taxon>
        <taxon>Basidiomycota</taxon>
        <taxon>Ustilaginomycotina</taxon>
        <taxon>Ustilaginomycetes</taxon>
        <taxon>Ustilaginales</taxon>
        <taxon>Ustilaginaceae</taxon>
        <taxon>Kalmanozyma</taxon>
    </lineage>
</organism>
<dbReference type="Pfam" id="PF01370">
    <property type="entry name" value="Epimerase"/>
    <property type="match status" value="1"/>
</dbReference>
<evidence type="ECO:0000313" key="5">
    <source>
        <dbReference type="Proteomes" id="UP000019377"/>
    </source>
</evidence>
<sequence>MSNSKVYLVTGANGFIASSLVKRLVESGATVHATVRRSSSGDDVKKSISSTATGKLHIFLTPDITTPGAFRDALKGVTHVFHTASPLPGGEGKTDAKRDFLDPARAGTLTLLQDAADAESVKKVVYTSSAASVFDPSKLTTGNMHDEKDWNPITYEYALKAGEGLKSDKKDEVLQASFAVYTASKRVAEEAAWDFVKDNKPGFALAAVNPVLVIGPPTLGEGLSGSNGIFWEKLVTRPVRGEDATSAYVDVDDTVEGHIQAMERAQADGKRFLLTAGQPLHHEVINWAKAKQPSVDFDKVEVPADAQEQEERQTKFDNALSRDVLGLKYRSVRESVERLVDWAVQSGAAKA</sequence>
<dbReference type="OrthoDB" id="2735536at2759"/>
<dbReference type="HOGENOM" id="CLU_007383_9_2_1"/>
<dbReference type="InterPro" id="IPR036291">
    <property type="entry name" value="NAD(P)-bd_dom_sf"/>
</dbReference>
<dbReference type="Proteomes" id="UP000019377">
    <property type="component" value="Unassembled WGS sequence"/>
</dbReference>
<evidence type="ECO:0000256" key="2">
    <source>
        <dbReference type="ARBA" id="ARBA00023445"/>
    </source>
</evidence>
<dbReference type="GO" id="GO:0016616">
    <property type="term" value="F:oxidoreductase activity, acting on the CH-OH group of donors, NAD or NADP as acceptor"/>
    <property type="evidence" value="ECO:0007669"/>
    <property type="project" value="TreeGrafter"/>
</dbReference>
<dbReference type="InterPro" id="IPR050425">
    <property type="entry name" value="NAD(P)_dehydrat-like"/>
</dbReference>
<gene>
    <name evidence="4" type="ORF">PSEUBRA_SCAF13g01877</name>
</gene>
<evidence type="ECO:0000259" key="3">
    <source>
        <dbReference type="Pfam" id="PF01370"/>
    </source>
</evidence>
<dbReference type="SUPFAM" id="SSF51735">
    <property type="entry name" value="NAD(P)-binding Rossmann-fold domains"/>
    <property type="match status" value="1"/>
</dbReference>
<dbReference type="eggNOG" id="KOG1502">
    <property type="taxonomic scope" value="Eukaryota"/>
</dbReference>
<name>V5F0Z7_KALBG</name>
<dbReference type="PANTHER" id="PTHR10366:SF562">
    <property type="entry name" value="ALDEHYDE REDUCTASE II (AFU_ORTHOLOGUE AFUA_1G11360)"/>
    <property type="match status" value="1"/>
</dbReference>
<dbReference type="PANTHER" id="PTHR10366">
    <property type="entry name" value="NAD DEPENDENT EPIMERASE/DEHYDRATASE"/>
    <property type="match status" value="1"/>
</dbReference>
<dbReference type="GeneID" id="27417140"/>
<dbReference type="STRING" id="1365824.V5F0Z7"/>
<evidence type="ECO:0000256" key="1">
    <source>
        <dbReference type="ARBA" id="ARBA00023002"/>
    </source>
</evidence>
<keyword evidence="5" id="KW-1185">Reference proteome</keyword>
<accession>V5F0Z7</accession>
<dbReference type="EMBL" id="KI545855">
    <property type="protein sequence ID" value="EST08939.1"/>
    <property type="molecule type" value="Genomic_DNA"/>
</dbReference>
<dbReference type="AlphaFoldDB" id="V5F0Z7"/>
<feature type="domain" description="NAD-dependent epimerase/dehydratase" evidence="3">
    <location>
        <begin position="8"/>
        <end position="268"/>
    </location>
</feature>
<dbReference type="InterPro" id="IPR001509">
    <property type="entry name" value="Epimerase_deHydtase"/>
</dbReference>
<proteinExistence type="inferred from homology"/>
<reference evidence="5" key="1">
    <citation type="journal article" date="2013" name="Genome Announc.">
        <title>Draft genome sequence of Pseudozyma brasiliensis sp. nov. strain GHG001, a high producer of endo-1,4-xylanase isolated from an insect pest of sugarcane.</title>
        <authorList>
            <person name="Oliveira J.V.D.C."/>
            <person name="dos Santos R.A.C."/>
            <person name="Borges T.A."/>
            <person name="Riano-Pachon D.M."/>
            <person name="Goldman G.H."/>
        </authorList>
    </citation>
    <scope>NUCLEOTIDE SEQUENCE [LARGE SCALE GENOMIC DNA]</scope>
    <source>
        <strain evidence="5">GHG001</strain>
    </source>
</reference>
<comment type="similarity">
    <text evidence="2">Belongs to the NAD(P)-dependent epimerase/dehydratase family. Dihydroflavonol-4-reductase subfamily.</text>
</comment>
<protein>
    <recommendedName>
        <fullName evidence="3">NAD-dependent epimerase/dehydratase domain-containing protein</fullName>
    </recommendedName>
</protein>
<dbReference type="Gene3D" id="3.40.50.720">
    <property type="entry name" value="NAD(P)-binding Rossmann-like Domain"/>
    <property type="match status" value="1"/>
</dbReference>